<dbReference type="SMART" id="SM00225">
    <property type="entry name" value="BTB"/>
    <property type="match status" value="1"/>
</dbReference>
<dbReference type="InterPro" id="IPR000210">
    <property type="entry name" value="BTB/POZ_dom"/>
</dbReference>
<dbReference type="PROSITE" id="PS50097">
    <property type="entry name" value="BTB"/>
    <property type="match status" value="1"/>
</dbReference>
<gene>
    <name evidence="4" type="ORF">TSOC_010377</name>
</gene>
<dbReference type="InterPro" id="IPR011333">
    <property type="entry name" value="SKP1/BTB/POZ_sf"/>
</dbReference>
<dbReference type="SUPFAM" id="SSF54695">
    <property type="entry name" value="POZ domain"/>
    <property type="match status" value="1"/>
</dbReference>
<evidence type="ECO:0000256" key="1">
    <source>
        <dbReference type="ARBA" id="ARBA00004906"/>
    </source>
</evidence>
<name>A0A2J7ZTF5_9CHLO</name>
<dbReference type="Pfam" id="PF00651">
    <property type="entry name" value="BTB"/>
    <property type="match status" value="1"/>
</dbReference>
<feature type="region of interest" description="Disordered" evidence="2">
    <location>
        <begin position="32"/>
        <end position="58"/>
    </location>
</feature>
<evidence type="ECO:0000313" key="5">
    <source>
        <dbReference type="Proteomes" id="UP000236333"/>
    </source>
</evidence>
<evidence type="ECO:0000256" key="2">
    <source>
        <dbReference type="SAM" id="MobiDB-lite"/>
    </source>
</evidence>
<dbReference type="EMBL" id="PGGS01000490">
    <property type="protein sequence ID" value="PNH03554.1"/>
    <property type="molecule type" value="Genomic_DNA"/>
</dbReference>
<keyword evidence="5" id="KW-1185">Reference proteome</keyword>
<evidence type="ECO:0000259" key="3">
    <source>
        <dbReference type="PROSITE" id="PS50097"/>
    </source>
</evidence>
<dbReference type="OrthoDB" id="537554at2759"/>
<organism evidence="4 5">
    <name type="scientific">Tetrabaena socialis</name>
    <dbReference type="NCBI Taxonomy" id="47790"/>
    <lineage>
        <taxon>Eukaryota</taxon>
        <taxon>Viridiplantae</taxon>
        <taxon>Chlorophyta</taxon>
        <taxon>core chlorophytes</taxon>
        <taxon>Chlorophyceae</taxon>
        <taxon>CS clade</taxon>
        <taxon>Chlamydomonadales</taxon>
        <taxon>Tetrabaenaceae</taxon>
        <taxon>Tetrabaena</taxon>
    </lineage>
</organism>
<dbReference type="AlphaFoldDB" id="A0A2J7ZTF5"/>
<comment type="pathway">
    <text evidence="1">Protein modification; protein ubiquitination.</text>
</comment>
<accession>A0A2J7ZTF5</accession>
<evidence type="ECO:0000313" key="4">
    <source>
        <dbReference type="EMBL" id="PNH03554.1"/>
    </source>
</evidence>
<proteinExistence type="predicted"/>
<dbReference type="PANTHER" id="PTHR24413">
    <property type="entry name" value="SPECKLE-TYPE POZ PROTEIN"/>
    <property type="match status" value="1"/>
</dbReference>
<comment type="caution">
    <text evidence="4">The sequence shown here is derived from an EMBL/GenBank/DDBJ whole genome shotgun (WGS) entry which is preliminary data.</text>
</comment>
<sequence>MEEMLPSPAGHNGSGAAPAIKAAMAAALAVPSPAGAAPTPAPPHPPRRLETPGGGGGNVPAPGIEALGLLLHTSKKQGGRLIKRGVHTYDLPRAIGERTGESKSVRGDAWGLDAGEGLRLPPAEQGQPGAGARVALAVCVVVDGGKLRPVNASVKCSDDLDEEGATSAALSGPGLATGPPGSSFCDPQGIAITHRGEVLVVECSANRVRVISTRLHSPHTFLAAIKSTFVGDMLGLLARGDGADATFVVGGEEMWAHRWLLASRCECFGRMLSSDYVEGRTAVVEVRDCSPAAFREFLRYLYSDVLEFKGDVVLDVLLLGRKYMVGRVFQHCCQQVRRGLCGQNAMALLAWADEHRVEELRPVVFRYVLQHLRHILRKYPASLASLEARPDLLMQMLVAQATAEGGRPAAAEAVAAAGAAGGGGVAGAVAALTAGAAAGTSVAAALGAAMGGGSA</sequence>
<dbReference type="Proteomes" id="UP000236333">
    <property type="component" value="Unassembled WGS sequence"/>
</dbReference>
<dbReference type="Gene3D" id="3.30.710.10">
    <property type="entry name" value="Potassium Channel Kv1.1, Chain A"/>
    <property type="match status" value="1"/>
</dbReference>
<reference evidence="4 5" key="1">
    <citation type="journal article" date="2017" name="Mol. Biol. Evol.">
        <title>The 4-celled Tetrabaena socialis nuclear genome reveals the essential components for genetic control of cell number at the origin of multicellularity in the volvocine lineage.</title>
        <authorList>
            <person name="Featherston J."/>
            <person name="Arakaki Y."/>
            <person name="Hanschen E.R."/>
            <person name="Ferris P.J."/>
            <person name="Michod R.E."/>
            <person name="Olson B.J.S.C."/>
            <person name="Nozaki H."/>
            <person name="Durand P.M."/>
        </authorList>
    </citation>
    <scope>NUCLEOTIDE SEQUENCE [LARGE SCALE GENOMIC DNA]</scope>
    <source>
        <strain evidence="4 5">NIES-571</strain>
    </source>
</reference>
<protein>
    <submittedName>
        <fullName evidence="4">RCC1 and BTB domain-containing protein 2</fullName>
    </submittedName>
</protein>
<feature type="domain" description="BTB" evidence="3">
    <location>
        <begin position="243"/>
        <end position="310"/>
    </location>
</feature>
<dbReference type="CDD" id="cd18186">
    <property type="entry name" value="BTB_POZ_ZBTB_KLHL-like"/>
    <property type="match status" value="1"/>
</dbReference>